<proteinExistence type="predicted"/>
<dbReference type="AlphaFoldDB" id="A0A1H6IAC4"/>
<organism evidence="1 2">
    <name type="scientific">Chryseobacterium culicis</name>
    <dbReference type="NCBI Taxonomy" id="680127"/>
    <lineage>
        <taxon>Bacteria</taxon>
        <taxon>Pseudomonadati</taxon>
        <taxon>Bacteroidota</taxon>
        <taxon>Flavobacteriia</taxon>
        <taxon>Flavobacteriales</taxon>
        <taxon>Weeksellaceae</taxon>
        <taxon>Chryseobacterium group</taxon>
        <taxon>Chryseobacterium</taxon>
    </lineage>
</organism>
<sequence>MCEIVKCKESPTSINFVGCQLLDNDTIFLYVDKKNKYLSCYKPSNTIIKFNKKQFTLEQKKEIKYYILDTLNCLIIPAPKHLPIAEK</sequence>
<protein>
    <submittedName>
        <fullName evidence="1">Uncharacterized protein</fullName>
    </submittedName>
</protein>
<evidence type="ECO:0000313" key="1">
    <source>
        <dbReference type="EMBL" id="SEH45571.1"/>
    </source>
</evidence>
<evidence type="ECO:0000313" key="2">
    <source>
        <dbReference type="Proteomes" id="UP000198561"/>
    </source>
</evidence>
<reference evidence="1 2" key="1">
    <citation type="submission" date="2016-10" db="EMBL/GenBank/DDBJ databases">
        <authorList>
            <person name="de Groot N.N."/>
        </authorList>
    </citation>
    <scope>NUCLEOTIDE SEQUENCE [LARGE SCALE GENOMIC DNA]</scope>
    <source>
        <strain evidence="1 2">DSM 23031</strain>
    </source>
</reference>
<accession>A0A1H6IAC4</accession>
<dbReference type="EMBL" id="FNWQ01000007">
    <property type="protein sequence ID" value="SEH45571.1"/>
    <property type="molecule type" value="Genomic_DNA"/>
</dbReference>
<name>A0A1H6IAC4_CHRCI</name>
<gene>
    <name evidence="1" type="ORF">SAMN05421593_4345</name>
</gene>
<dbReference type="Proteomes" id="UP000198561">
    <property type="component" value="Unassembled WGS sequence"/>
</dbReference>